<evidence type="ECO:0000256" key="1">
    <source>
        <dbReference type="ARBA" id="ARBA00010193"/>
    </source>
</evidence>
<keyword evidence="4" id="KW-0788">Thiol protease</keyword>
<dbReference type="InterPro" id="IPR022684">
    <property type="entry name" value="Calpain_cysteine_protease"/>
</dbReference>
<dbReference type="SMART" id="SM00230">
    <property type="entry name" value="CysPc"/>
    <property type="match status" value="1"/>
</dbReference>
<dbReference type="GO" id="GO:0006508">
    <property type="term" value="P:proteolysis"/>
    <property type="evidence" value="ECO:0007669"/>
    <property type="project" value="UniProtKB-KW"/>
</dbReference>
<dbReference type="SUPFAM" id="SSF54001">
    <property type="entry name" value="Cysteine proteinases"/>
    <property type="match status" value="1"/>
</dbReference>
<dbReference type="RefSeq" id="XP_016642760.1">
    <property type="nucleotide sequence ID" value="XM_016787745.1"/>
</dbReference>
<dbReference type="InterPro" id="IPR036213">
    <property type="entry name" value="Calpain_III_sf"/>
</dbReference>
<dbReference type="Gene3D" id="3.90.70.10">
    <property type="entry name" value="Cysteine proteinases"/>
    <property type="match status" value="1"/>
</dbReference>
<dbReference type="OrthoDB" id="167576at2759"/>
<dbReference type="GO" id="GO:0004198">
    <property type="term" value="F:calcium-dependent cysteine-type endopeptidase activity"/>
    <property type="evidence" value="ECO:0007669"/>
    <property type="project" value="InterPro"/>
</dbReference>
<evidence type="ECO:0000313" key="9">
    <source>
        <dbReference type="EMBL" id="KEZ42961.1"/>
    </source>
</evidence>
<reference evidence="9 10" key="1">
    <citation type="journal article" date="2014" name="Genome Announc.">
        <title>Draft genome sequence of the pathogenic fungus Scedosporium apiospermum.</title>
        <authorList>
            <person name="Vandeputte P."/>
            <person name="Ghamrawi S."/>
            <person name="Rechenmann M."/>
            <person name="Iltis A."/>
            <person name="Giraud S."/>
            <person name="Fleury M."/>
            <person name="Thornton C."/>
            <person name="Delhaes L."/>
            <person name="Meyer W."/>
            <person name="Papon N."/>
            <person name="Bouchara J.P."/>
        </authorList>
    </citation>
    <scope>NUCLEOTIDE SEQUENCE [LARGE SCALE GENOMIC DNA]</scope>
    <source>
        <strain evidence="9 10">IHEM 14462</strain>
    </source>
</reference>
<feature type="active site" evidence="5">
    <location>
        <position position="298"/>
    </location>
</feature>
<feature type="region of interest" description="Disordered" evidence="7">
    <location>
        <begin position="307"/>
        <end position="326"/>
    </location>
</feature>
<dbReference type="AlphaFoldDB" id="A0A084G6J9"/>
<dbReference type="Proteomes" id="UP000028545">
    <property type="component" value="Unassembled WGS sequence"/>
</dbReference>
<dbReference type="VEuPathDB" id="FungiDB:SAPIO_CDS5411"/>
<dbReference type="KEGG" id="sapo:SAPIO_CDS5411"/>
<dbReference type="GeneID" id="27724483"/>
<keyword evidence="2" id="KW-0645">Protease</keyword>
<dbReference type="PANTHER" id="PTHR46143:SF1">
    <property type="entry name" value="CALPAIN-7"/>
    <property type="match status" value="1"/>
</dbReference>
<evidence type="ECO:0000256" key="7">
    <source>
        <dbReference type="SAM" id="MobiDB-lite"/>
    </source>
</evidence>
<organism evidence="9 10">
    <name type="scientific">Pseudallescheria apiosperma</name>
    <name type="common">Scedosporium apiospermum</name>
    <dbReference type="NCBI Taxonomy" id="563466"/>
    <lineage>
        <taxon>Eukaryota</taxon>
        <taxon>Fungi</taxon>
        <taxon>Dikarya</taxon>
        <taxon>Ascomycota</taxon>
        <taxon>Pezizomycotina</taxon>
        <taxon>Sordariomycetes</taxon>
        <taxon>Hypocreomycetidae</taxon>
        <taxon>Microascales</taxon>
        <taxon>Microascaceae</taxon>
        <taxon>Scedosporium</taxon>
    </lineage>
</organism>
<dbReference type="InterPro" id="IPR022683">
    <property type="entry name" value="Calpain_III"/>
</dbReference>
<keyword evidence="10" id="KW-1185">Reference proteome</keyword>
<evidence type="ECO:0000256" key="4">
    <source>
        <dbReference type="ARBA" id="ARBA00022807"/>
    </source>
</evidence>
<feature type="domain" description="Calpain catalytic" evidence="8">
    <location>
        <begin position="147"/>
        <end position="355"/>
    </location>
</feature>
<proteinExistence type="inferred from homology"/>
<dbReference type="SUPFAM" id="SSF49758">
    <property type="entry name" value="Calpain large subunit, middle domain (domain III)"/>
    <property type="match status" value="2"/>
</dbReference>
<dbReference type="InterPro" id="IPR051297">
    <property type="entry name" value="PalB/RIM13"/>
</dbReference>
<name>A0A084G6J9_PSEDA</name>
<gene>
    <name evidence="9" type="ORF">SAPIO_CDS5411</name>
</gene>
<evidence type="ECO:0000313" key="10">
    <source>
        <dbReference type="Proteomes" id="UP000028545"/>
    </source>
</evidence>
<keyword evidence="3" id="KW-0378">Hydrolase</keyword>
<evidence type="ECO:0000259" key="8">
    <source>
        <dbReference type="PROSITE" id="PS50203"/>
    </source>
</evidence>
<dbReference type="HOGENOM" id="CLU_006770_1_0_1"/>
<dbReference type="Gene3D" id="2.60.120.380">
    <property type="match status" value="2"/>
</dbReference>
<dbReference type="Pfam" id="PF00648">
    <property type="entry name" value="Peptidase_C2"/>
    <property type="match status" value="1"/>
</dbReference>
<dbReference type="OMA" id="RGPKQYS"/>
<protein>
    <submittedName>
        <fullName evidence="9">PALB protein</fullName>
    </submittedName>
</protein>
<evidence type="ECO:0000256" key="2">
    <source>
        <dbReference type="ARBA" id="ARBA00022670"/>
    </source>
</evidence>
<comment type="similarity">
    <text evidence="1">Belongs to the peptidase C2 family. PalB/RIM13 subfamily.</text>
</comment>
<dbReference type="InterPro" id="IPR001300">
    <property type="entry name" value="Peptidase_C2_calpain_cat"/>
</dbReference>
<dbReference type="EMBL" id="JOWA01000098">
    <property type="protein sequence ID" value="KEZ42961.1"/>
    <property type="molecule type" value="Genomic_DNA"/>
</dbReference>
<comment type="caution">
    <text evidence="6">Lacks conserved residue(s) required for the propagation of feature annotation.</text>
</comment>
<evidence type="ECO:0000256" key="3">
    <source>
        <dbReference type="ARBA" id="ARBA00022801"/>
    </source>
</evidence>
<evidence type="ECO:0000256" key="6">
    <source>
        <dbReference type="PROSITE-ProRule" id="PRU00239"/>
    </source>
</evidence>
<sequence>MTKSDPKDALEHAIKAAELYMRASAEAKTPADRSRIRRKIEEMITLAEYLKGSTAGEVIQPKQDRRIPPREILTLLKSSKLHGCEFLPWRPCHGGPEVFAQKQGQGLYTDPTPLPLSKVQLENFDGWKRPKDLLLSLESLSLSDDADSKNGKYIFRMNFNGCFRKVEIDDRLPAAKTDRALFVIDRRNPAVIWPALVEKAYLKIRGGYDFPGSNSCTDLWVLTGWVPQQLFLQRDALNLEQEWDTIVQAFKTGNVIVTLGTGRISHSEEEATGLVGEHDYGVLELDSDPDKRRLLVKNPWRTGETWNELGSTSVATPPAEEPDGPVSMHDQTGTFWMSLADVTQHFESMYLNWNPALFRHRQDIHFTWDLAPRKNMSGTVVDNPQYSITAGADGSVWVLLARHFTDEEMDLIRKRSQSSDKTGLDIGFMSIYVFEDNGKRVPKLTRNLYHGPFVDSPQTLLKFRVEKGKSYTVVPVQEKLPMAKCNFTLSFFANQTLDVAPAKNPMRHNTDIPSSWTRRTAGGNSGSVNYGTNPQFSITLTRQSSLSLLLCTDNLDIPVHIDLVWANGERVGPSLAIKDVLADSDAYVRACAVLDVPSVDPGTYTAVCSTFEAGQLADFTFRVGSSAPHIVRTIPAEGSGRLRTQLTPFVFAEGESCLRAPLRVSRLTRMCASVRRTAVPNNTHDLGPRRSSTPLKISVVTGRGPREVVLGVSGQGEFTEPTAGLKTADFDVEPGRVLEEEGLWVVVERVGGNRSRETFQVELLGDASITAGRWEDAS</sequence>
<dbReference type="PROSITE" id="PS50203">
    <property type="entry name" value="CALPAIN_CAT"/>
    <property type="match status" value="1"/>
</dbReference>
<dbReference type="InterPro" id="IPR038765">
    <property type="entry name" value="Papain-like_cys_pep_sf"/>
</dbReference>
<dbReference type="PANTHER" id="PTHR46143">
    <property type="entry name" value="CALPAIN-7"/>
    <property type="match status" value="1"/>
</dbReference>
<accession>A0A084G6J9</accession>
<dbReference type="PRINTS" id="PR00704">
    <property type="entry name" value="CALPAIN"/>
</dbReference>
<feature type="active site" evidence="5">
    <location>
        <position position="278"/>
    </location>
</feature>
<evidence type="ECO:0000256" key="5">
    <source>
        <dbReference type="PIRSR" id="PIRSR622684-1"/>
    </source>
</evidence>
<comment type="caution">
    <text evidence="9">The sequence shown here is derived from an EMBL/GenBank/DDBJ whole genome shotgun (WGS) entry which is preliminary data.</text>
</comment>
<dbReference type="Pfam" id="PF25435">
    <property type="entry name" value="PalB_C"/>
    <property type="match status" value="1"/>
</dbReference>
<dbReference type="SMART" id="SM00720">
    <property type="entry name" value="calpain_III"/>
    <property type="match status" value="1"/>
</dbReference>